<protein>
    <submittedName>
        <fullName evidence="1">Uncharacterized protein</fullName>
    </submittedName>
</protein>
<gene>
    <name evidence="1" type="ORF">IWX46DRAFT_582028</name>
</gene>
<evidence type="ECO:0000313" key="1">
    <source>
        <dbReference type="EMBL" id="KAK7542925.1"/>
    </source>
</evidence>
<dbReference type="Proteomes" id="UP001365128">
    <property type="component" value="Unassembled WGS sequence"/>
</dbReference>
<proteinExistence type="predicted"/>
<sequence>MAFVTTRLWGLINSEYQGKASYSRMAKAETFYGRNHGPSSEPAVIQVSGPDIRMSSGQMGFVAKDPTQAFSIRPSCCRKPSVTDTDQCDEAQTNGLEGGRCFHASFLSFRSTSSGTGGWIESFVATGHHSSTCSPAVRAETKSRGRNGWIKVPRVCSYPWPTQAASAPRAYFGIDDQVQLGTRTSFPTLSRVHRKPLKTG</sequence>
<name>A0ABR1M5P3_9PEZI</name>
<accession>A0ABR1M5P3</accession>
<reference evidence="1 2" key="1">
    <citation type="submission" date="2024-04" db="EMBL/GenBank/DDBJ databases">
        <title>Phyllosticta paracitricarpa is synonymous to the EU quarantine fungus P. citricarpa based on phylogenomic analyses.</title>
        <authorList>
            <consortium name="Lawrence Berkeley National Laboratory"/>
            <person name="Van Ingen-Buijs V.A."/>
            <person name="Van Westerhoven A.C."/>
            <person name="Haridas S."/>
            <person name="Skiadas P."/>
            <person name="Martin F."/>
            <person name="Groenewald J.Z."/>
            <person name="Crous P.W."/>
            <person name="Seidl M.F."/>
        </authorList>
    </citation>
    <scope>NUCLEOTIDE SEQUENCE [LARGE SCALE GENOMIC DNA]</scope>
    <source>
        <strain evidence="1 2">CBS 122670</strain>
    </source>
</reference>
<organism evidence="1 2">
    <name type="scientific">Phyllosticta citricarpa</name>
    <dbReference type="NCBI Taxonomy" id="55181"/>
    <lineage>
        <taxon>Eukaryota</taxon>
        <taxon>Fungi</taxon>
        <taxon>Dikarya</taxon>
        <taxon>Ascomycota</taxon>
        <taxon>Pezizomycotina</taxon>
        <taxon>Dothideomycetes</taxon>
        <taxon>Dothideomycetes incertae sedis</taxon>
        <taxon>Botryosphaeriales</taxon>
        <taxon>Phyllostictaceae</taxon>
        <taxon>Phyllosticta</taxon>
    </lineage>
</organism>
<dbReference type="EMBL" id="JBBPDW010000022">
    <property type="protein sequence ID" value="KAK7542925.1"/>
    <property type="molecule type" value="Genomic_DNA"/>
</dbReference>
<comment type="caution">
    <text evidence="1">The sequence shown here is derived from an EMBL/GenBank/DDBJ whole genome shotgun (WGS) entry which is preliminary data.</text>
</comment>
<evidence type="ECO:0000313" key="2">
    <source>
        <dbReference type="Proteomes" id="UP001365128"/>
    </source>
</evidence>
<keyword evidence="2" id="KW-1185">Reference proteome</keyword>